<dbReference type="InterPro" id="IPR042100">
    <property type="entry name" value="Bug_dom1"/>
</dbReference>
<dbReference type="PANTHER" id="PTHR42928:SF5">
    <property type="entry name" value="BLR1237 PROTEIN"/>
    <property type="match status" value="1"/>
</dbReference>
<accession>A0AAE3ZGC8</accession>
<dbReference type="SUPFAM" id="SSF53850">
    <property type="entry name" value="Periplasmic binding protein-like II"/>
    <property type="match status" value="1"/>
</dbReference>
<dbReference type="PANTHER" id="PTHR42928">
    <property type="entry name" value="TRICARBOXYLATE-BINDING PROTEIN"/>
    <property type="match status" value="1"/>
</dbReference>
<dbReference type="Proteomes" id="UP001180845">
    <property type="component" value="Unassembled WGS sequence"/>
</dbReference>
<evidence type="ECO:0000313" key="3">
    <source>
        <dbReference type="Proteomes" id="UP001180845"/>
    </source>
</evidence>
<protein>
    <submittedName>
        <fullName evidence="2">Tripartite-type tricarboxylate transporter receptor subunit TctC</fullName>
    </submittedName>
</protein>
<dbReference type="Pfam" id="PF03401">
    <property type="entry name" value="TctC"/>
    <property type="match status" value="1"/>
</dbReference>
<dbReference type="CDD" id="cd07012">
    <property type="entry name" value="PBP2_Bug_TTT"/>
    <property type="match status" value="1"/>
</dbReference>
<gene>
    <name evidence="2" type="ORF">JOF55_004594</name>
</gene>
<evidence type="ECO:0000313" key="2">
    <source>
        <dbReference type="EMBL" id="MDR7304413.1"/>
    </source>
</evidence>
<dbReference type="RefSeq" id="WP_310278144.1">
    <property type="nucleotide sequence ID" value="NZ_JAVDXW010000001.1"/>
</dbReference>
<reference evidence="2" key="1">
    <citation type="submission" date="2023-07" db="EMBL/GenBank/DDBJ databases">
        <title>Sequencing the genomes of 1000 actinobacteria strains.</title>
        <authorList>
            <person name="Klenk H.-P."/>
        </authorList>
    </citation>
    <scope>NUCLEOTIDE SEQUENCE</scope>
    <source>
        <strain evidence="2">DSM 45977</strain>
    </source>
</reference>
<comment type="caution">
    <text evidence="2">The sequence shown here is derived from an EMBL/GenBank/DDBJ whole genome shotgun (WGS) entry which is preliminary data.</text>
</comment>
<comment type="similarity">
    <text evidence="1">Belongs to the UPF0065 (bug) family.</text>
</comment>
<sequence length="322" mass="33545">MATAAALTALMLGTSACSGLGEEGPFPSDSINIVVPYSPGGSADQTARLLAKEAQKTCGTDVVVRNREGSAGAVGFQATANAKPDGYTVGVAAIELAILEHLGTAQVSTEDVRGVMQYSLQPIAYGVPKDSPLKTMDDVIKAAKNGGVSVATSGTGSIYHIGFAGMAQKAGVSKGMTNVPFDGAATALQAALGKQTDMVTVGAGELRPYVESGQLRALAIAGDQRQPDVLPGVPTLKEQGINWTSGAILGLVVPKETPDARVQKLNSCFNKARQSEEFVNFMKTQGFTRKYRDAAEFDAYMKEQYKRYGKLVDSLGIGAGSN</sequence>
<keyword evidence="3" id="KW-1185">Reference proteome</keyword>
<name>A0AAE3ZGC8_9ACTN</name>
<proteinExistence type="inferred from homology"/>
<keyword evidence="2" id="KW-0675">Receptor</keyword>
<dbReference type="Gene3D" id="3.40.190.150">
    <property type="entry name" value="Bordetella uptake gene, domain 1"/>
    <property type="match status" value="1"/>
</dbReference>
<dbReference type="InterPro" id="IPR005064">
    <property type="entry name" value="BUG"/>
</dbReference>
<evidence type="ECO:0000256" key="1">
    <source>
        <dbReference type="ARBA" id="ARBA00006987"/>
    </source>
</evidence>
<dbReference type="PIRSF" id="PIRSF017082">
    <property type="entry name" value="YflP"/>
    <property type="match status" value="1"/>
</dbReference>
<dbReference type="AlphaFoldDB" id="A0AAE3ZGC8"/>
<organism evidence="2 3">
    <name type="scientific">Haloactinomyces albus</name>
    <dbReference type="NCBI Taxonomy" id="1352928"/>
    <lineage>
        <taxon>Bacteria</taxon>
        <taxon>Bacillati</taxon>
        <taxon>Actinomycetota</taxon>
        <taxon>Actinomycetes</taxon>
        <taxon>Actinopolysporales</taxon>
        <taxon>Actinopolysporaceae</taxon>
        <taxon>Haloactinomyces</taxon>
    </lineage>
</organism>
<dbReference type="Gene3D" id="3.40.190.10">
    <property type="entry name" value="Periplasmic binding protein-like II"/>
    <property type="match status" value="1"/>
</dbReference>
<dbReference type="EMBL" id="JAVDXW010000001">
    <property type="protein sequence ID" value="MDR7304413.1"/>
    <property type="molecule type" value="Genomic_DNA"/>
</dbReference>